<accession>A0A6C7EEG7</accession>
<dbReference type="GO" id="GO:0046306">
    <property type="term" value="P:alkanesulfonate catabolic process"/>
    <property type="evidence" value="ECO:0007669"/>
    <property type="project" value="TreeGrafter"/>
</dbReference>
<dbReference type="KEGG" id="aym:YM304_27140"/>
<evidence type="ECO:0000256" key="3">
    <source>
        <dbReference type="ARBA" id="ARBA00023002"/>
    </source>
</evidence>
<dbReference type="RefSeq" id="WP_015442275.1">
    <property type="nucleotide sequence ID" value="NC_020520.1"/>
</dbReference>
<dbReference type="AlphaFoldDB" id="A0A6C7EEG7"/>
<dbReference type="EMBL" id="AP012057">
    <property type="protein sequence ID" value="BAN03028.1"/>
    <property type="molecule type" value="Genomic_DNA"/>
</dbReference>
<keyword evidence="1" id="KW-0285">Flavoprotein</keyword>
<organism evidence="6 7">
    <name type="scientific">Ilumatobacter coccineus (strain NBRC 103263 / KCTC 29153 / YM16-304)</name>
    <dbReference type="NCBI Taxonomy" id="1313172"/>
    <lineage>
        <taxon>Bacteria</taxon>
        <taxon>Bacillati</taxon>
        <taxon>Actinomycetota</taxon>
        <taxon>Acidimicrobiia</taxon>
        <taxon>Acidimicrobiales</taxon>
        <taxon>Ilumatobacteraceae</taxon>
        <taxon>Ilumatobacter</taxon>
    </lineage>
</organism>
<keyword evidence="3" id="KW-0560">Oxidoreductase</keyword>
<dbReference type="Gene3D" id="3.20.20.30">
    <property type="entry name" value="Luciferase-like domain"/>
    <property type="match status" value="1"/>
</dbReference>
<proteinExistence type="predicted"/>
<dbReference type="InterPro" id="IPR019923">
    <property type="entry name" value="Lucif-like_OxRdtase_MSMEG_2516"/>
</dbReference>
<evidence type="ECO:0000256" key="2">
    <source>
        <dbReference type="ARBA" id="ARBA00022643"/>
    </source>
</evidence>
<name>A0A6C7EEG7_ILUCY</name>
<keyword evidence="7" id="KW-1185">Reference proteome</keyword>
<sequence>MARTIRFGHQLRTSEAADPITAAQRAEAIGFDVVLVPDHVGPGLAPMPTLAAIAAATSTIRLGTFVLNSDMRNPVQLAWEAGTIDHLSAGRFELGLGAGHTPHEYAEVGLPMAPPAARKSALAERVEIIRRLLDGETVTIDGVHHRLDGARIDASRQQRLPILVGANGVAALAHAGAHADIIGLQGLGRTKDDGHQHEVAWSTEHLDEQIEQVRAGAGERFDAVELNALVQVVDITDERDHSIERLGERLDRSASPEALAEIPYVLIGTVDEIAAKVLRCRERWGVSYFVVRDLDEFAPVIDAVRILEA</sequence>
<dbReference type="SUPFAM" id="SSF51679">
    <property type="entry name" value="Bacterial luciferase-like"/>
    <property type="match status" value="1"/>
</dbReference>
<dbReference type="Pfam" id="PF00296">
    <property type="entry name" value="Bac_luciferase"/>
    <property type="match status" value="1"/>
</dbReference>
<dbReference type="GO" id="GO:0008726">
    <property type="term" value="F:alkanesulfonate monooxygenase activity"/>
    <property type="evidence" value="ECO:0007669"/>
    <property type="project" value="TreeGrafter"/>
</dbReference>
<reference evidence="6 7" key="1">
    <citation type="journal article" date="2013" name="Int. J. Syst. Evol. Microbiol.">
        <title>Ilumatobacter nonamiense sp. nov. and Ilumatobacter coccineum sp. nov., isolated from seashore sand.</title>
        <authorList>
            <person name="Matsumoto A."/>
            <person name="Kasai H."/>
            <person name="Matsuo Y."/>
            <person name="Shizuri Y."/>
            <person name="Ichikawa N."/>
            <person name="Fujita N."/>
            <person name="Omura S."/>
            <person name="Takahashi Y."/>
        </authorList>
    </citation>
    <scope>NUCLEOTIDE SEQUENCE [LARGE SCALE GENOMIC DNA]</scope>
    <source>
        <strain evidence="7">NBRC 103263 / KCTC 29153 / YM16-304</strain>
    </source>
</reference>
<dbReference type="OrthoDB" id="4288123at2"/>
<evidence type="ECO:0000259" key="5">
    <source>
        <dbReference type="Pfam" id="PF00296"/>
    </source>
</evidence>
<dbReference type="Proteomes" id="UP000011863">
    <property type="component" value="Chromosome"/>
</dbReference>
<keyword evidence="4" id="KW-0503">Monooxygenase</keyword>
<dbReference type="InterPro" id="IPR036661">
    <property type="entry name" value="Luciferase-like_sf"/>
</dbReference>
<dbReference type="InterPro" id="IPR050172">
    <property type="entry name" value="SsuD_RutA_monooxygenase"/>
</dbReference>
<evidence type="ECO:0000256" key="4">
    <source>
        <dbReference type="ARBA" id="ARBA00023033"/>
    </source>
</evidence>
<evidence type="ECO:0000313" key="7">
    <source>
        <dbReference type="Proteomes" id="UP000011863"/>
    </source>
</evidence>
<dbReference type="PANTHER" id="PTHR42847:SF4">
    <property type="entry name" value="ALKANESULFONATE MONOOXYGENASE-RELATED"/>
    <property type="match status" value="1"/>
</dbReference>
<dbReference type="NCBIfam" id="TIGR03621">
    <property type="entry name" value="F420_MSMEG_2516"/>
    <property type="match status" value="1"/>
</dbReference>
<dbReference type="PANTHER" id="PTHR42847">
    <property type="entry name" value="ALKANESULFONATE MONOOXYGENASE"/>
    <property type="match status" value="1"/>
</dbReference>
<evidence type="ECO:0000313" key="6">
    <source>
        <dbReference type="EMBL" id="BAN03028.1"/>
    </source>
</evidence>
<evidence type="ECO:0000256" key="1">
    <source>
        <dbReference type="ARBA" id="ARBA00022630"/>
    </source>
</evidence>
<protein>
    <submittedName>
        <fullName evidence="6">Putative oxidoreductase</fullName>
    </submittedName>
</protein>
<feature type="domain" description="Luciferase-like" evidence="5">
    <location>
        <begin position="13"/>
        <end position="191"/>
    </location>
</feature>
<keyword evidence="2" id="KW-0288">FMN</keyword>
<dbReference type="InterPro" id="IPR011251">
    <property type="entry name" value="Luciferase-like_dom"/>
</dbReference>
<gene>
    <name evidence="6" type="ORF">YM304_27140</name>
</gene>